<dbReference type="PANTHER" id="PTHR35526">
    <property type="entry name" value="ANTI-SIGMA-F FACTOR RSBW-RELATED"/>
    <property type="match status" value="1"/>
</dbReference>
<gene>
    <name evidence="4" type="ORF">KDK95_01770</name>
</gene>
<dbReference type="GO" id="GO:0004674">
    <property type="term" value="F:protein serine/threonine kinase activity"/>
    <property type="evidence" value="ECO:0007669"/>
    <property type="project" value="UniProtKB-KW"/>
</dbReference>
<dbReference type="InterPro" id="IPR047718">
    <property type="entry name" value="RsbA-like_anti_sig"/>
</dbReference>
<organism evidence="4 5">
    <name type="scientific">Actinospica acidithermotolerans</name>
    <dbReference type="NCBI Taxonomy" id="2828514"/>
    <lineage>
        <taxon>Bacteria</taxon>
        <taxon>Bacillati</taxon>
        <taxon>Actinomycetota</taxon>
        <taxon>Actinomycetes</taxon>
        <taxon>Catenulisporales</taxon>
        <taxon>Actinospicaceae</taxon>
        <taxon>Actinospica</taxon>
    </lineage>
</organism>
<comment type="caution">
    <text evidence="4">The sequence shown here is derived from an EMBL/GenBank/DDBJ whole genome shotgun (WGS) entry which is preliminary data.</text>
</comment>
<evidence type="ECO:0000313" key="5">
    <source>
        <dbReference type="Proteomes" id="UP000676325"/>
    </source>
</evidence>
<keyword evidence="1" id="KW-0723">Serine/threonine-protein kinase</keyword>
<feature type="domain" description="Histidine kinase/HSP90-like ATPase" evidence="2">
    <location>
        <begin position="193"/>
        <end position="305"/>
    </location>
</feature>
<dbReference type="AlphaFoldDB" id="A0A941E4K8"/>
<accession>A0A941E4K8</accession>
<dbReference type="SUPFAM" id="SSF55874">
    <property type="entry name" value="ATPase domain of HSP90 chaperone/DNA topoisomerase II/histidine kinase"/>
    <property type="match status" value="1"/>
</dbReference>
<keyword evidence="4" id="KW-0418">Kinase</keyword>
<dbReference type="InterPro" id="IPR036890">
    <property type="entry name" value="HATPase_C_sf"/>
</dbReference>
<dbReference type="RefSeq" id="WP_212516178.1">
    <property type="nucleotide sequence ID" value="NZ_JAGSOH010000003.1"/>
</dbReference>
<evidence type="ECO:0000256" key="1">
    <source>
        <dbReference type="ARBA" id="ARBA00022527"/>
    </source>
</evidence>
<keyword evidence="4" id="KW-0808">Transferase</keyword>
<dbReference type="NCBIfam" id="NF041045">
    <property type="entry name" value="RsbA_anti_sig"/>
    <property type="match status" value="1"/>
</dbReference>
<dbReference type="EMBL" id="JAGSOH010000003">
    <property type="protein sequence ID" value="MBR7825016.1"/>
    <property type="molecule type" value="Genomic_DNA"/>
</dbReference>
<dbReference type="PANTHER" id="PTHR35526:SF3">
    <property type="entry name" value="ANTI-SIGMA-F FACTOR RSBW"/>
    <property type="match status" value="1"/>
</dbReference>
<dbReference type="InterPro" id="IPR050267">
    <property type="entry name" value="Anti-sigma-factor_SerPK"/>
</dbReference>
<dbReference type="CDD" id="cd16936">
    <property type="entry name" value="HATPase_RsbW-like"/>
    <property type="match status" value="1"/>
</dbReference>
<dbReference type="Pfam" id="PF14417">
    <property type="entry name" value="MEDS"/>
    <property type="match status" value="1"/>
</dbReference>
<evidence type="ECO:0000313" key="4">
    <source>
        <dbReference type="EMBL" id="MBR7825016.1"/>
    </source>
</evidence>
<reference evidence="4" key="1">
    <citation type="submission" date="2021-04" db="EMBL/GenBank/DDBJ databases">
        <title>Genome based classification of Actinospica acidithermotolerans sp. nov., an actinobacterium isolated from an Indonesian hot spring.</title>
        <authorList>
            <person name="Kusuma A.B."/>
            <person name="Putra K.E."/>
            <person name="Nafisah S."/>
            <person name="Loh J."/>
            <person name="Nouioui I."/>
            <person name="Goodfellow M."/>
        </authorList>
    </citation>
    <scope>NUCLEOTIDE SEQUENCE</scope>
    <source>
        <strain evidence="4">MGRD01-02</strain>
    </source>
</reference>
<proteinExistence type="predicted"/>
<dbReference type="Gene3D" id="3.30.565.10">
    <property type="entry name" value="Histidine kinase-like ATPase, C-terminal domain"/>
    <property type="match status" value="1"/>
</dbReference>
<protein>
    <submittedName>
        <fullName evidence="4">Sensor histidine kinase</fullName>
    </submittedName>
</protein>
<feature type="domain" description="MEDS" evidence="3">
    <location>
        <begin position="13"/>
        <end position="156"/>
    </location>
</feature>
<dbReference type="InterPro" id="IPR003594">
    <property type="entry name" value="HATPase_dom"/>
</dbReference>
<name>A0A941E4K8_9ACTN</name>
<evidence type="ECO:0000259" key="2">
    <source>
        <dbReference type="Pfam" id="PF13581"/>
    </source>
</evidence>
<dbReference type="InterPro" id="IPR025847">
    <property type="entry name" value="MEDS_domain"/>
</dbReference>
<dbReference type="Proteomes" id="UP000676325">
    <property type="component" value="Unassembled WGS sequence"/>
</dbReference>
<keyword evidence="5" id="KW-1185">Reference proteome</keyword>
<sequence>MSQITAASPGLLHMIYPYAGQQQYVAGTLSYIEQARAAGAAVLVATSQERRALLGSHLPSDDGVTFMDTAALGRNPGRLIPAWQDWIDRRTDGRAVHGINDATATQRGSAYEGEARYAEWLLNQAFAKAPAWSLLCPVDTGLQSASAIESLTRCHPQVWDGTGYSPVADYFLEPYAQDDLTAPTGAVECMTFTIDELSAVRDKVASFARAHGLPLKRTRELILAVSEVATNSIRYGGGTGTLVVWAQEDALICELRDDGVITDALVGQRRPPASQLGGRGLWFVNQLCDLVQLRSAPGRGTRIRLWIDRTDRHA</sequence>
<evidence type="ECO:0000259" key="3">
    <source>
        <dbReference type="Pfam" id="PF14417"/>
    </source>
</evidence>
<dbReference type="Pfam" id="PF13581">
    <property type="entry name" value="HATPase_c_2"/>
    <property type="match status" value="1"/>
</dbReference>